<dbReference type="Proteomes" id="UP000811246">
    <property type="component" value="Chromosome 2"/>
</dbReference>
<sequence>MGINASKNKSNLCDRDVTGLMENIRFLQKAMREMTSEREKQSKAYERDMMVFAFKEAEWEQERKRLREEVMSLRKMVEEKEDRIKEMGEKSEIKGWELLMGSGFLVEQMRKERARRDDAVGKWKQLYLAIKMELDDLIQRTHHGEVQYYWKAEEEEMIQELQRELHAKEETIIGLNARMSSMEHEEYKKEREIDILRQSLRIMSSKKSQSHVGNKHIS</sequence>
<evidence type="ECO:0000313" key="2">
    <source>
        <dbReference type="EMBL" id="KAG6726875.1"/>
    </source>
</evidence>
<feature type="coiled-coil region" evidence="1">
    <location>
        <begin position="151"/>
        <end position="178"/>
    </location>
</feature>
<feature type="coiled-coil region" evidence="1">
    <location>
        <begin position="17"/>
        <end position="90"/>
    </location>
</feature>
<evidence type="ECO:0000256" key="1">
    <source>
        <dbReference type="SAM" id="Coils"/>
    </source>
</evidence>
<keyword evidence="1" id="KW-0175">Coiled coil</keyword>
<gene>
    <name evidence="2" type="ORF">I3842_02G102400</name>
</gene>
<dbReference type="AlphaFoldDB" id="A0A922K0H6"/>
<comment type="caution">
    <text evidence="2">The sequence shown here is derived from an EMBL/GenBank/DDBJ whole genome shotgun (WGS) entry which is preliminary data.</text>
</comment>
<accession>A0A922K0H6</accession>
<organism evidence="2 3">
    <name type="scientific">Carya illinoinensis</name>
    <name type="common">Pecan</name>
    <dbReference type="NCBI Taxonomy" id="32201"/>
    <lineage>
        <taxon>Eukaryota</taxon>
        <taxon>Viridiplantae</taxon>
        <taxon>Streptophyta</taxon>
        <taxon>Embryophyta</taxon>
        <taxon>Tracheophyta</taxon>
        <taxon>Spermatophyta</taxon>
        <taxon>Magnoliopsida</taxon>
        <taxon>eudicotyledons</taxon>
        <taxon>Gunneridae</taxon>
        <taxon>Pentapetalae</taxon>
        <taxon>rosids</taxon>
        <taxon>fabids</taxon>
        <taxon>Fagales</taxon>
        <taxon>Juglandaceae</taxon>
        <taxon>Carya</taxon>
    </lineage>
</organism>
<dbReference type="PANTHER" id="PTHR37226:SF4">
    <property type="entry name" value="GOLGIN FAMILY A PROTEIN"/>
    <property type="match status" value="1"/>
</dbReference>
<name>A0A922K0H6_CARIL</name>
<proteinExistence type="predicted"/>
<dbReference type="PANTHER" id="PTHR37226">
    <property type="entry name" value="GOLGIN FAMILY A PROTEIN"/>
    <property type="match status" value="1"/>
</dbReference>
<protein>
    <submittedName>
        <fullName evidence="2">Uncharacterized protein</fullName>
    </submittedName>
</protein>
<dbReference type="EMBL" id="CM031826">
    <property type="protein sequence ID" value="KAG6726875.1"/>
    <property type="molecule type" value="Genomic_DNA"/>
</dbReference>
<evidence type="ECO:0000313" key="3">
    <source>
        <dbReference type="Proteomes" id="UP000811246"/>
    </source>
</evidence>
<reference evidence="2" key="1">
    <citation type="submission" date="2021-01" db="EMBL/GenBank/DDBJ databases">
        <authorList>
            <person name="Lovell J.T."/>
            <person name="Bentley N."/>
            <person name="Bhattarai G."/>
            <person name="Jenkins J.W."/>
            <person name="Sreedasyam A."/>
            <person name="Alarcon Y."/>
            <person name="Bock C."/>
            <person name="Boston L."/>
            <person name="Carlson J."/>
            <person name="Cervantes K."/>
            <person name="Clermont K."/>
            <person name="Krom N."/>
            <person name="Kubenka K."/>
            <person name="Mamidi S."/>
            <person name="Mattison C."/>
            <person name="Monteros M."/>
            <person name="Pisani C."/>
            <person name="Plott C."/>
            <person name="Rajasekar S."/>
            <person name="Rhein H.S."/>
            <person name="Rohla C."/>
            <person name="Song M."/>
            <person name="Hilaire R.S."/>
            <person name="Shu S."/>
            <person name="Wells L."/>
            <person name="Wang X."/>
            <person name="Webber J."/>
            <person name="Heerema R.J."/>
            <person name="Klein P."/>
            <person name="Conner P."/>
            <person name="Grauke L."/>
            <person name="Grimwood J."/>
            <person name="Schmutz J."/>
            <person name="Randall J.J."/>
        </authorList>
    </citation>
    <scope>NUCLEOTIDE SEQUENCE</scope>
    <source>
        <tissue evidence="2">Leaf</tissue>
    </source>
</reference>